<feature type="region of interest" description="Disordered" evidence="6">
    <location>
        <begin position="1"/>
        <end position="25"/>
    </location>
</feature>
<organism evidence="8">
    <name type="scientific">Ectopseudomonas mendocina (strain ymp)</name>
    <name type="common">Pseudomonas mendocina</name>
    <dbReference type="NCBI Taxonomy" id="399739"/>
    <lineage>
        <taxon>Bacteria</taxon>
        <taxon>Pseudomonadati</taxon>
        <taxon>Pseudomonadota</taxon>
        <taxon>Gammaproteobacteria</taxon>
        <taxon>Pseudomonadales</taxon>
        <taxon>Pseudomonadaceae</taxon>
        <taxon>Ectopseudomonas</taxon>
    </lineage>
</organism>
<dbReference type="GO" id="GO:0003954">
    <property type="term" value="F:NADH dehydrogenase activity"/>
    <property type="evidence" value="ECO:0007669"/>
    <property type="project" value="InterPro"/>
</dbReference>
<keyword evidence="3" id="KW-0274">FAD</keyword>
<dbReference type="InterPro" id="IPR036188">
    <property type="entry name" value="FAD/NAD-bd_sf"/>
</dbReference>
<sequence length="429" mass="45920">MDQYLDPSQRQNPFRSQPTPSLTTGNHNVKQQILIIGAGFAGMWSVLSAIRLLDQHKRLDVDVTLLAPQAELRVRPRFYEADVSTAVAPLGPLFDAVGVRFVPGSATRIDAAGKRVIYRGAGGAQAELSFDRLILASGSQVARPPLAGIDRFAFDVDSLESAQRLEAHLQGLRHKPASQARNTVVVVGGGFTGIETATEMPARLRAILGDEADLHVIVVDMGKQVGSVMGEQIASVIAEASDTLGVTWKLGSPVSMVDAQGVQLDNGERIEAHTVIWTVGVKASPLTQHVDGERDAFGRLHVDRNLKVLGQDVIYATGDTAYAAVDDHGNHALMTCQHAIALGRSAGNNAAADLLGVEPIPYSQPKYVTCLDLGAWGAVFTEGWERKVMLTGKEGKELKTQINTQWIYPPQAERAVALAAADPLIPVVA</sequence>
<evidence type="ECO:0000256" key="5">
    <source>
        <dbReference type="ARBA" id="ARBA00023027"/>
    </source>
</evidence>
<evidence type="ECO:0000256" key="1">
    <source>
        <dbReference type="ARBA" id="ARBA00005272"/>
    </source>
</evidence>
<evidence type="ECO:0000256" key="3">
    <source>
        <dbReference type="ARBA" id="ARBA00022827"/>
    </source>
</evidence>
<dbReference type="eggNOG" id="COG1252">
    <property type="taxonomic scope" value="Bacteria"/>
</dbReference>
<accession>A4XUD2</accession>
<keyword evidence="4" id="KW-0560">Oxidoreductase</keyword>
<feature type="domain" description="FAD/NAD(P)-binding" evidence="7">
    <location>
        <begin position="32"/>
        <end position="341"/>
    </location>
</feature>
<gene>
    <name evidence="8" type="ordered locus">Pmen_2188</name>
</gene>
<protein>
    <submittedName>
        <fullName evidence="8">FAD-dependent pyridine nucleotide-disulfide oxidoreductase</fullName>
    </submittedName>
</protein>
<dbReference type="PANTHER" id="PTHR43706:SF45">
    <property type="entry name" value="NADH DEHYDROGENASE-LIKE PROTEIN RV1812C"/>
    <property type="match status" value="1"/>
</dbReference>
<dbReference type="SUPFAM" id="SSF51905">
    <property type="entry name" value="FAD/NAD(P)-binding domain"/>
    <property type="match status" value="1"/>
</dbReference>
<dbReference type="EMBL" id="CP000680">
    <property type="protein sequence ID" value="ABP84948.1"/>
    <property type="molecule type" value="Genomic_DNA"/>
</dbReference>
<proteinExistence type="inferred from homology"/>
<dbReference type="InterPro" id="IPR045024">
    <property type="entry name" value="NDH-2"/>
</dbReference>
<dbReference type="PRINTS" id="PR00368">
    <property type="entry name" value="FADPNR"/>
</dbReference>
<dbReference type="PANTHER" id="PTHR43706">
    <property type="entry name" value="NADH DEHYDROGENASE"/>
    <property type="match status" value="1"/>
</dbReference>
<evidence type="ECO:0000256" key="6">
    <source>
        <dbReference type="SAM" id="MobiDB-lite"/>
    </source>
</evidence>
<dbReference type="InterPro" id="IPR023753">
    <property type="entry name" value="FAD/NAD-binding_dom"/>
</dbReference>
<evidence type="ECO:0000256" key="2">
    <source>
        <dbReference type="ARBA" id="ARBA00022630"/>
    </source>
</evidence>
<dbReference type="AlphaFoldDB" id="A4XUD2"/>
<reference evidence="8" key="1">
    <citation type="submission" date="2007-04" db="EMBL/GenBank/DDBJ databases">
        <title>Complete sequence of Pseudomonas mendocina ymp.</title>
        <authorList>
            <consortium name="US DOE Joint Genome Institute"/>
            <person name="Copeland A."/>
            <person name="Lucas S."/>
            <person name="Lapidus A."/>
            <person name="Barry K."/>
            <person name="Glavina del Rio T."/>
            <person name="Dalin E."/>
            <person name="Tice H."/>
            <person name="Pitluck S."/>
            <person name="Kiss H."/>
            <person name="Brettin T."/>
            <person name="Detter J.C."/>
            <person name="Bruce D."/>
            <person name="Han C."/>
            <person name="Schmutz J."/>
            <person name="Larimer F."/>
            <person name="Land M."/>
            <person name="Hauser L."/>
            <person name="Kyrpides N."/>
            <person name="Mikhailova N."/>
            <person name="Hersman L."/>
            <person name="Dubois J."/>
            <person name="Maurice P."/>
            <person name="Richardson P."/>
        </authorList>
    </citation>
    <scope>NUCLEOTIDE SEQUENCE [LARGE SCALE GENOMIC DNA]</scope>
    <source>
        <strain evidence="8">Ymp</strain>
    </source>
</reference>
<comment type="similarity">
    <text evidence="1">Belongs to the NADH dehydrogenase family.</text>
</comment>
<dbReference type="HOGENOM" id="CLU_021377_8_0_6"/>
<dbReference type="Pfam" id="PF07992">
    <property type="entry name" value="Pyr_redox_2"/>
    <property type="match status" value="1"/>
</dbReference>
<evidence type="ECO:0000313" key="8">
    <source>
        <dbReference type="EMBL" id="ABP84948.1"/>
    </source>
</evidence>
<dbReference type="STRING" id="399739.Pmen_2188"/>
<evidence type="ECO:0000256" key="4">
    <source>
        <dbReference type="ARBA" id="ARBA00023002"/>
    </source>
</evidence>
<name>A4XUD2_ECTM1</name>
<dbReference type="PRINTS" id="PR00411">
    <property type="entry name" value="PNDRDTASEI"/>
</dbReference>
<keyword evidence="2" id="KW-0285">Flavoprotein</keyword>
<evidence type="ECO:0000259" key="7">
    <source>
        <dbReference type="Pfam" id="PF07992"/>
    </source>
</evidence>
<keyword evidence="5" id="KW-0520">NAD</keyword>
<dbReference type="Gene3D" id="3.50.50.100">
    <property type="match status" value="1"/>
</dbReference>
<dbReference type="KEGG" id="pmy:Pmen_2188"/>